<organism evidence="1 2">
    <name type="scientific">Streptomyces filipinensis</name>
    <dbReference type="NCBI Taxonomy" id="66887"/>
    <lineage>
        <taxon>Bacteria</taxon>
        <taxon>Bacillati</taxon>
        <taxon>Actinomycetota</taxon>
        <taxon>Actinomycetes</taxon>
        <taxon>Kitasatosporales</taxon>
        <taxon>Streptomycetaceae</taxon>
        <taxon>Streptomyces</taxon>
    </lineage>
</organism>
<gene>
    <name evidence="1" type="ORF">GCM10010260_56960</name>
</gene>
<dbReference type="AlphaFoldDB" id="A0A918MDW6"/>
<protein>
    <submittedName>
        <fullName evidence="1">Uncharacterized protein</fullName>
    </submittedName>
</protein>
<reference evidence="1" key="2">
    <citation type="submission" date="2020-09" db="EMBL/GenBank/DDBJ databases">
        <authorList>
            <person name="Sun Q."/>
            <person name="Ohkuma M."/>
        </authorList>
    </citation>
    <scope>NUCLEOTIDE SEQUENCE</scope>
    <source>
        <strain evidence="1">JCM 4369</strain>
    </source>
</reference>
<accession>A0A918MDW6</accession>
<evidence type="ECO:0000313" key="2">
    <source>
        <dbReference type="Proteomes" id="UP000618795"/>
    </source>
</evidence>
<proteinExistence type="predicted"/>
<evidence type="ECO:0000313" key="1">
    <source>
        <dbReference type="EMBL" id="GGV10984.1"/>
    </source>
</evidence>
<comment type="caution">
    <text evidence="1">The sequence shown here is derived from an EMBL/GenBank/DDBJ whole genome shotgun (WGS) entry which is preliminary data.</text>
</comment>
<name>A0A918MDW6_9ACTN</name>
<dbReference type="Proteomes" id="UP000618795">
    <property type="component" value="Unassembled WGS sequence"/>
</dbReference>
<dbReference type="EMBL" id="BMTD01000014">
    <property type="protein sequence ID" value="GGV10984.1"/>
    <property type="molecule type" value="Genomic_DNA"/>
</dbReference>
<sequence>MAVAEQALLRRAMQKHQLAGMVQYYGAALRWAGDSEAQPPRSYTQGEARELAPRLAEAALGLVERGRLDVRQVSGPWSDPSARS</sequence>
<reference evidence="1" key="1">
    <citation type="journal article" date="2014" name="Int. J. Syst. Evol. Microbiol.">
        <title>Complete genome sequence of Corynebacterium casei LMG S-19264T (=DSM 44701T), isolated from a smear-ripened cheese.</title>
        <authorList>
            <consortium name="US DOE Joint Genome Institute (JGI-PGF)"/>
            <person name="Walter F."/>
            <person name="Albersmeier A."/>
            <person name="Kalinowski J."/>
            <person name="Ruckert C."/>
        </authorList>
    </citation>
    <scope>NUCLEOTIDE SEQUENCE</scope>
    <source>
        <strain evidence="1">JCM 4369</strain>
    </source>
</reference>
<keyword evidence="2" id="KW-1185">Reference proteome</keyword>